<evidence type="ECO:0000313" key="1">
    <source>
        <dbReference type="EMBL" id="RED60437.1"/>
    </source>
</evidence>
<reference evidence="1 2" key="1">
    <citation type="submission" date="2018-07" db="EMBL/GenBank/DDBJ databases">
        <title>Genomic Encyclopedia of Type Strains, Phase III (KMG-III): the genomes of soil and plant-associated and newly described type strains.</title>
        <authorList>
            <person name="Whitman W."/>
        </authorList>
    </citation>
    <scope>NUCLEOTIDE SEQUENCE [LARGE SCALE GENOMIC DNA]</scope>
    <source>
        <strain evidence="1 2">CECT 8236</strain>
    </source>
</reference>
<keyword evidence="2" id="KW-1185">Reference proteome</keyword>
<protein>
    <submittedName>
        <fullName evidence="1">Uncharacterized protein</fullName>
    </submittedName>
</protein>
<proteinExistence type="predicted"/>
<dbReference type="EMBL" id="QRDY01000006">
    <property type="protein sequence ID" value="RED60437.1"/>
    <property type="molecule type" value="Genomic_DNA"/>
</dbReference>
<organism evidence="1 2">
    <name type="scientific">Cohnella lupini</name>
    <dbReference type="NCBI Taxonomy" id="1294267"/>
    <lineage>
        <taxon>Bacteria</taxon>
        <taxon>Bacillati</taxon>
        <taxon>Bacillota</taxon>
        <taxon>Bacilli</taxon>
        <taxon>Bacillales</taxon>
        <taxon>Paenibacillaceae</taxon>
        <taxon>Cohnella</taxon>
    </lineage>
</organism>
<dbReference type="OrthoDB" id="2579926at2"/>
<gene>
    <name evidence="1" type="ORF">DFP95_106228</name>
</gene>
<evidence type="ECO:0000313" key="2">
    <source>
        <dbReference type="Proteomes" id="UP000256869"/>
    </source>
</evidence>
<accession>A0A3D9IFK9</accession>
<dbReference type="RefSeq" id="WP_115993145.1">
    <property type="nucleotide sequence ID" value="NZ_QRDY01000006.1"/>
</dbReference>
<name>A0A3D9IFK9_9BACL</name>
<sequence>MSISEAEYEYQKLLDEQKSQATGMRLVQLQQQGEGERKLLVDIIWPVRKSYKGITLEKEMITLSGVKAYVDAVDENFRFGLEAEGYVPHAETITRPRFDFEKVRVRSMVALDIKYIPFTYDEMAKKPDMCRRALYELYGRHAGNASSASYQQATIYEREVIRYALWLARSFRMDDVKTCLGKGTEFCREVLRSLIRRNLIKPHIEGLRRNHEYVLVEGASKLLW</sequence>
<dbReference type="AlphaFoldDB" id="A0A3D9IFK9"/>
<comment type="caution">
    <text evidence="1">The sequence shown here is derived from an EMBL/GenBank/DDBJ whole genome shotgun (WGS) entry which is preliminary data.</text>
</comment>
<dbReference type="Proteomes" id="UP000256869">
    <property type="component" value="Unassembled WGS sequence"/>
</dbReference>